<accession>A0A4Z1G0E7</accession>
<feature type="coiled-coil region" evidence="1">
    <location>
        <begin position="53"/>
        <end position="80"/>
    </location>
</feature>
<evidence type="ECO:0008006" key="4">
    <source>
        <dbReference type="Google" id="ProtNLM"/>
    </source>
</evidence>
<name>A0A4Z1G0E7_9HELO</name>
<comment type="caution">
    <text evidence="2">The sequence shown here is derived from an EMBL/GenBank/DDBJ whole genome shotgun (WGS) entry which is preliminary data.</text>
</comment>
<proteinExistence type="predicted"/>
<evidence type="ECO:0000313" key="3">
    <source>
        <dbReference type="Proteomes" id="UP000297910"/>
    </source>
</evidence>
<evidence type="ECO:0000313" key="2">
    <source>
        <dbReference type="EMBL" id="TGO27567.1"/>
    </source>
</evidence>
<gene>
    <name evidence="2" type="ORF">BPAE_0040g00480</name>
</gene>
<organism evidence="2 3">
    <name type="scientific">Botrytis paeoniae</name>
    <dbReference type="NCBI Taxonomy" id="278948"/>
    <lineage>
        <taxon>Eukaryota</taxon>
        <taxon>Fungi</taxon>
        <taxon>Dikarya</taxon>
        <taxon>Ascomycota</taxon>
        <taxon>Pezizomycotina</taxon>
        <taxon>Leotiomycetes</taxon>
        <taxon>Helotiales</taxon>
        <taxon>Sclerotiniaceae</taxon>
        <taxon>Botrytis</taxon>
    </lineage>
</organism>
<keyword evidence="3" id="KW-1185">Reference proteome</keyword>
<dbReference type="AlphaFoldDB" id="A0A4Z1G0E7"/>
<reference evidence="2 3" key="1">
    <citation type="submission" date="2017-12" db="EMBL/GenBank/DDBJ databases">
        <title>Comparative genomics of Botrytis spp.</title>
        <authorList>
            <person name="Valero-Jimenez C.A."/>
            <person name="Tapia P."/>
            <person name="Veloso J."/>
            <person name="Silva-Moreno E."/>
            <person name="Staats M."/>
            <person name="Valdes J.H."/>
            <person name="Van Kan J.A.L."/>
        </authorList>
    </citation>
    <scope>NUCLEOTIDE SEQUENCE [LARGE SCALE GENOMIC DNA]</scope>
    <source>
        <strain evidence="2 3">Bp0003</strain>
    </source>
</reference>
<protein>
    <recommendedName>
        <fullName evidence="4">CN hydrolase domain-containing protein</fullName>
    </recommendedName>
</protein>
<sequence>MDQDQNSETIIAIGQLCSTADIEQNLLTCQKLAKEASEQGAKVCFFLFFAPNTQILKSQISNLKSQISNLKSQISNLNSSHTNLRHSSSLKLQTT</sequence>
<dbReference type="EMBL" id="PQXI01000040">
    <property type="protein sequence ID" value="TGO27567.1"/>
    <property type="molecule type" value="Genomic_DNA"/>
</dbReference>
<dbReference type="Proteomes" id="UP000297910">
    <property type="component" value="Unassembled WGS sequence"/>
</dbReference>
<evidence type="ECO:0000256" key="1">
    <source>
        <dbReference type="SAM" id="Coils"/>
    </source>
</evidence>
<keyword evidence="1" id="KW-0175">Coiled coil</keyword>